<accession>A0A7J5XS21</accession>
<dbReference type="AlphaFoldDB" id="A0A7J5XS21"/>
<proteinExistence type="predicted"/>
<protein>
    <submittedName>
        <fullName evidence="1">Uncharacterized protein</fullName>
    </submittedName>
</protein>
<reference evidence="1 2" key="1">
    <citation type="submission" date="2020-03" db="EMBL/GenBank/DDBJ databases">
        <title>Dissostichus mawsoni Genome sequencing and assembly.</title>
        <authorList>
            <person name="Park H."/>
        </authorList>
    </citation>
    <scope>NUCLEOTIDE SEQUENCE [LARGE SCALE GENOMIC DNA]</scope>
    <source>
        <strain evidence="1">DM0001</strain>
        <tissue evidence="1">Muscle</tissue>
    </source>
</reference>
<name>A0A7J5XS21_DISMA</name>
<gene>
    <name evidence="1" type="ORF">F7725_010656</name>
</gene>
<evidence type="ECO:0000313" key="2">
    <source>
        <dbReference type="Proteomes" id="UP000518266"/>
    </source>
</evidence>
<evidence type="ECO:0000313" key="1">
    <source>
        <dbReference type="EMBL" id="KAF3838888.1"/>
    </source>
</evidence>
<organism evidence="1 2">
    <name type="scientific">Dissostichus mawsoni</name>
    <name type="common">Antarctic cod</name>
    <dbReference type="NCBI Taxonomy" id="36200"/>
    <lineage>
        <taxon>Eukaryota</taxon>
        <taxon>Metazoa</taxon>
        <taxon>Chordata</taxon>
        <taxon>Craniata</taxon>
        <taxon>Vertebrata</taxon>
        <taxon>Euteleostomi</taxon>
        <taxon>Actinopterygii</taxon>
        <taxon>Neopterygii</taxon>
        <taxon>Teleostei</taxon>
        <taxon>Neoteleostei</taxon>
        <taxon>Acanthomorphata</taxon>
        <taxon>Eupercaria</taxon>
        <taxon>Perciformes</taxon>
        <taxon>Notothenioidei</taxon>
        <taxon>Nototheniidae</taxon>
        <taxon>Dissostichus</taxon>
    </lineage>
</organism>
<comment type="caution">
    <text evidence="1">The sequence shown here is derived from an EMBL/GenBank/DDBJ whole genome shotgun (WGS) entry which is preliminary data.</text>
</comment>
<dbReference type="EMBL" id="JAAKFY010000022">
    <property type="protein sequence ID" value="KAF3838888.1"/>
    <property type="molecule type" value="Genomic_DNA"/>
</dbReference>
<sequence>MQPNDTHSQCNTYCLHLDCSKQDNNGEMKMVAIEYFISYFVMNPSQLHFVQILPVQSPLQGSRPLCSPPIIHIIITRSRRICWNVFKNLNVIIEFSPFLLAQRFKLSGLQEVTNRFPDAASSNEKGESLHTYSANMVAPKGERGTGLKVKNKKTSGRKSGFSSGRYQLISTSHPSVPFSIFWRLSTTFFYEFILSEMFFCLSLTYGSVRRGRTLALGFVRSSIEGGKVSWDTFLLSSPKNFNKSQPDSLNYRFPSRGF</sequence>
<dbReference type="Proteomes" id="UP000518266">
    <property type="component" value="Unassembled WGS sequence"/>
</dbReference>
<keyword evidence="2" id="KW-1185">Reference proteome</keyword>